<dbReference type="InterPro" id="IPR011438">
    <property type="entry name" value="DUF1541"/>
</dbReference>
<proteinExistence type="predicted"/>
<reference evidence="4 5" key="1">
    <citation type="submission" date="2016-10" db="EMBL/GenBank/DDBJ databases">
        <authorList>
            <person name="de Groot N.N."/>
        </authorList>
    </citation>
    <scope>NUCLEOTIDE SEQUENCE [LARGE SCALE GENOMIC DNA]</scope>
    <source>
        <strain evidence="4 5">CGMCC 1.7727</strain>
    </source>
</reference>
<evidence type="ECO:0000256" key="2">
    <source>
        <dbReference type="SAM" id="SignalP"/>
    </source>
</evidence>
<dbReference type="InterPro" id="IPR015943">
    <property type="entry name" value="WD40/YVTN_repeat-like_dom_sf"/>
</dbReference>
<dbReference type="Gene3D" id="2.130.10.10">
    <property type="entry name" value="YVTN repeat-like/Quinoprotein amine dehydrogenase"/>
    <property type="match status" value="1"/>
</dbReference>
<feature type="region of interest" description="Disordered" evidence="1">
    <location>
        <begin position="303"/>
        <end position="338"/>
    </location>
</feature>
<dbReference type="Gene3D" id="2.30.30.1210">
    <property type="entry name" value="Domain of unknown function DUF1541"/>
    <property type="match status" value="1"/>
</dbReference>
<dbReference type="AlphaFoldDB" id="A0A1H9SXS6"/>
<keyword evidence="5" id="KW-1185">Reference proteome</keyword>
<protein>
    <recommendedName>
        <fullName evidence="3">DUF1541 domain-containing protein</fullName>
    </recommendedName>
</protein>
<feature type="domain" description="DUF1541" evidence="3">
    <location>
        <begin position="341"/>
        <end position="392"/>
    </location>
</feature>
<dbReference type="Proteomes" id="UP000199687">
    <property type="component" value="Unassembled WGS sequence"/>
</dbReference>
<evidence type="ECO:0000259" key="3">
    <source>
        <dbReference type="Pfam" id="PF07563"/>
    </source>
</evidence>
<evidence type="ECO:0000256" key="1">
    <source>
        <dbReference type="SAM" id="MobiDB-lite"/>
    </source>
</evidence>
<feature type="chain" id="PRO_5039498286" description="DUF1541 domain-containing protein" evidence="2">
    <location>
        <begin position="21"/>
        <end position="463"/>
    </location>
</feature>
<feature type="domain" description="DUF1541" evidence="3">
    <location>
        <begin position="406"/>
        <end position="456"/>
    </location>
</feature>
<dbReference type="RefSeq" id="WP_342707264.1">
    <property type="nucleotide sequence ID" value="NZ_FOGL01000012.1"/>
</dbReference>
<sequence length="463" mass="50680">MNIKKMLLGCFILGIVTACSSNSDPSSFEQELDGPLTHVHGMGFNEEGNRLLFGTHEGLKFSDNGTWFETTENLNDYMGFTVVDKGFYTSGHPGPESDLPNPFGIQRSFDGGKTLESIGFTGESDFHFLAVGYYSHDIFLYNPDTNSELKQGYYLSENNGETWSQLNGANIKGDLFNVAIHPNDPQFLAVASSTGIYFSNDKGETFELISNNQENGLGVFFNEDTLYYSTYNGKPSLVSYDWDTGKETMLGLPDLGEDAPLFISQNPQAEEVFAIYTLNGSGFISTDGGDSWQMIINEETVEDGHAHDHSNNSNESAHQHHSSSGEVPEQLEAAEEPTFEQGSTAIIRTDHMPGMDGALATITGAYSTVVYAVSYNPTDGSERVENHKWVIHEELSGVGDEPLSAGDTAVINTDHMPGMKGATATIDLVEETTVYMVDFSATDTGEKVSNHKWVTEDELEPTE</sequence>
<dbReference type="NCBIfam" id="NF045728">
    <property type="entry name" value="glycosyl_F510_1955"/>
    <property type="match status" value="1"/>
</dbReference>
<dbReference type="InterPro" id="IPR054817">
    <property type="entry name" value="Glycosyl_F510_1955-like"/>
</dbReference>
<dbReference type="PROSITE" id="PS51257">
    <property type="entry name" value="PROKAR_LIPOPROTEIN"/>
    <property type="match status" value="1"/>
</dbReference>
<dbReference type="SUPFAM" id="SSF110296">
    <property type="entry name" value="Oligoxyloglucan reducing end-specific cellobiohydrolase"/>
    <property type="match status" value="1"/>
</dbReference>
<dbReference type="Pfam" id="PF07563">
    <property type="entry name" value="DUF1541"/>
    <property type="match status" value="2"/>
</dbReference>
<evidence type="ECO:0000313" key="5">
    <source>
        <dbReference type="Proteomes" id="UP000199687"/>
    </source>
</evidence>
<organism evidence="4 5">
    <name type="scientific">Gracilibacillus ureilyticus</name>
    <dbReference type="NCBI Taxonomy" id="531814"/>
    <lineage>
        <taxon>Bacteria</taxon>
        <taxon>Bacillati</taxon>
        <taxon>Bacillota</taxon>
        <taxon>Bacilli</taxon>
        <taxon>Bacillales</taxon>
        <taxon>Bacillaceae</taxon>
        <taxon>Gracilibacillus</taxon>
    </lineage>
</organism>
<keyword evidence="2" id="KW-0732">Signal</keyword>
<feature type="signal peptide" evidence="2">
    <location>
        <begin position="1"/>
        <end position="20"/>
    </location>
</feature>
<gene>
    <name evidence="4" type="ORF">SAMN04487944_11263</name>
</gene>
<evidence type="ECO:0000313" key="4">
    <source>
        <dbReference type="EMBL" id="SER89810.1"/>
    </source>
</evidence>
<name>A0A1H9SXS6_9BACI</name>
<dbReference type="STRING" id="531814.SAMN04487944_11263"/>
<dbReference type="EMBL" id="FOGL01000012">
    <property type="protein sequence ID" value="SER89810.1"/>
    <property type="molecule type" value="Genomic_DNA"/>
</dbReference>
<accession>A0A1H9SXS6</accession>